<comment type="caution">
    <text evidence="1">The sequence shown here is derived from an EMBL/GenBank/DDBJ whole genome shotgun (WGS) entry which is preliminary data.</text>
</comment>
<name>A0ABN9PP25_9DINO</name>
<organism evidence="1 2">
    <name type="scientific">Prorocentrum cordatum</name>
    <dbReference type="NCBI Taxonomy" id="2364126"/>
    <lineage>
        <taxon>Eukaryota</taxon>
        <taxon>Sar</taxon>
        <taxon>Alveolata</taxon>
        <taxon>Dinophyceae</taxon>
        <taxon>Prorocentrales</taxon>
        <taxon>Prorocentraceae</taxon>
        <taxon>Prorocentrum</taxon>
    </lineage>
</organism>
<keyword evidence="2" id="KW-1185">Reference proteome</keyword>
<evidence type="ECO:0000313" key="1">
    <source>
        <dbReference type="EMBL" id="CAK0792127.1"/>
    </source>
</evidence>
<feature type="non-terminal residue" evidence="1">
    <location>
        <position position="156"/>
    </location>
</feature>
<gene>
    <name evidence="1" type="ORF">PCOR1329_LOCUS2827</name>
</gene>
<dbReference type="EMBL" id="CAUYUJ010000716">
    <property type="protein sequence ID" value="CAK0792127.1"/>
    <property type="molecule type" value="Genomic_DNA"/>
</dbReference>
<sequence>MSLAAFEPFNMPKTTSDALVSSSQANASTSPGALLGTCSAMAHTSFRRLKILASLRGLKILGAFGPRTARPSCAPSWTSLASTSQKSGIHLCRKNAFEKLDLRQAAEAACKTTPRPTPLFGSDQHRPDGPDFMYSEGLYNRPALLSCDAEGLASQP</sequence>
<reference evidence="1" key="1">
    <citation type="submission" date="2023-10" db="EMBL/GenBank/DDBJ databases">
        <authorList>
            <person name="Chen Y."/>
            <person name="Shah S."/>
            <person name="Dougan E. K."/>
            <person name="Thang M."/>
            <person name="Chan C."/>
        </authorList>
    </citation>
    <scope>NUCLEOTIDE SEQUENCE [LARGE SCALE GENOMIC DNA]</scope>
</reference>
<evidence type="ECO:0000313" key="2">
    <source>
        <dbReference type="Proteomes" id="UP001189429"/>
    </source>
</evidence>
<accession>A0ABN9PP25</accession>
<proteinExistence type="predicted"/>
<protein>
    <submittedName>
        <fullName evidence="1">Uncharacterized protein</fullName>
    </submittedName>
</protein>
<dbReference type="Proteomes" id="UP001189429">
    <property type="component" value="Unassembled WGS sequence"/>
</dbReference>